<dbReference type="EMBL" id="FZNQ01000001">
    <property type="protein sequence ID" value="SNR25756.1"/>
    <property type="molecule type" value="Genomic_DNA"/>
</dbReference>
<feature type="compositionally biased region" description="Basic and acidic residues" evidence="1">
    <location>
        <begin position="40"/>
        <end position="51"/>
    </location>
</feature>
<reference evidence="2 3" key="1">
    <citation type="submission" date="2017-06" db="EMBL/GenBank/DDBJ databases">
        <authorList>
            <person name="Kim H.J."/>
            <person name="Triplett B.A."/>
        </authorList>
    </citation>
    <scope>NUCLEOTIDE SEQUENCE [LARGE SCALE GENOMIC DNA]</scope>
    <source>
        <strain evidence="2 3">DSM 8800</strain>
    </source>
</reference>
<organism evidence="2 3">
    <name type="scientific">Halorubrum vacuolatum</name>
    <name type="common">Natronobacterium vacuolatum</name>
    <dbReference type="NCBI Taxonomy" id="63740"/>
    <lineage>
        <taxon>Archaea</taxon>
        <taxon>Methanobacteriati</taxon>
        <taxon>Methanobacteriota</taxon>
        <taxon>Stenosarchaea group</taxon>
        <taxon>Halobacteria</taxon>
        <taxon>Halobacteriales</taxon>
        <taxon>Haloferacaceae</taxon>
        <taxon>Halorubrum</taxon>
    </lineage>
</organism>
<dbReference type="Proteomes" id="UP000198397">
    <property type="component" value="Unassembled WGS sequence"/>
</dbReference>
<keyword evidence="3" id="KW-1185">Reference proteome</keyword>
<feature type="region of interest" description="Disordered" evidence="1">
    <location>
        <begin position="101"/>
        <end position="120"/>
    </location>
</feature>
<gene>
    <name evidence="2" type="ORF">SAMN06264855_101399</name>
</gene>
<dbReference type="InterPro" id="IPR057175">
    <property type="entry name" value="DUF7853"/>
</dbReference>
<dbReference type="RefSeq" id="WP_245809887.1">
    <property type="nucleotide sequence ID" value="NZ_FZNQ01000001.1"/>
</dbReference>
<protein>
    <submittedName>
        <fullName evidence="2">Uncharacterized protein</fullName>
    </submittedName>
</protein>
<proteinExistence type="predicted"/>
<evidence type="ECO:0000313" key="3">
    <source>
        <dbReference type="Proteomes" id="UP000198397"/>
    </source>
</evidence>
<dbReference type="AlphaFoldDB" id="A0A238UUQ3"/>
<accession>A0A238UUQ3</accession>
<evidence type="ECO:0000313" key="2">
    <source>
        <dbReference type="EMBL" id="SNR25756.1"/>
    </source>
</evidence>
<dbReference type="Pfam" id="PF25251">
    <property type="entry name" value="DUF7853"/>
    <property type="match status" value="1"/>
</dbReference>
<feature type="compositionally biased region" description="Basic and acidic residues" evidence="1">
    <location>
        <begin position="111"/>
        <end position="120"/>
    </location>
</feature>
<name>A0A238UUQ3_HALVU</name>
<feature type="region of interest" description="Disordered" evidence="1">
    <location>
        <begin position="31"/>
        <end position="51"/>
    </location>
</feature>
<evidence type="ECO:0000256" key="1">
    <source>
        <dbReference type="SAM" id="MobiDB-lite"/>
    </source>
</evidence>
<sequence>MTPPPTDDHPLPSASHEEAWVAHAALLAAGQTAVDGGDDDPPHVRPLGRIERKRSLAPEELALLRDALIDYLGDAPVRDRAPGRALLRRVIDRLDAADVEDGVGIDAGSGTDDRSAWERT</sequence>